<accession>A0AAN4PZA1</accession>
<sequence>MKPGQNDREQRFSSRLETVMSTPTRTCNSIDAIKSIAKKLKKGSKNPKLKHFDYLNKAAQLEAFDNFNHASNYFESQQVSDPWVRVRCRFLWRDTANRDLVGHLQVDVTPLRGLSQEDLQRIVFVLPEFWTVTDAVAHEHEHFRIDSAYFHRVTSAAHAVYSKRLPQKNVMSFHLVNCRWQASIFDYNTKLSQADMALEIERRLIGQFNDCVSLYQQNKLDSSKVLPLELYEEMIAAYGPTEQNSVLFARND</sequence>
<reference evidence="1 2" key="1">
    <citation type="submission" date="2018-04" db="EMBL/GenBank/DDBJ databases">
        <title>Draft genome sequence of Pseudomonas syringae pv. actinidiae biovar 3 strains isolated from kiwifruit in Kagawa prefecture.</title>
        <authorList>
            <person name="Tabuchi M."/>
            <person name="Saito M."/>
            <person name="Fujiwara S."/>
            <person name="Sasa N."/>
            <person name="Akimitsu K."/>
            <person name="Gomi K."/>
            <person name="Konishi-Sugita S."/>
            <person name="Hamano K."/>
            <person name="Kataoka I."/>
        </authorList>
    </citation>
    <scope>NUCLEOTIDE SEQUENCE [LARGE SCALE GENOMIC DNA]</scope>
    <source>
        <strain evidence="1 2">MAFF212211</strain>
    </source>
</reference>
<gene>
    <name evidence="1" type="ORF">KPSA3_00297</name>
</gene>
<evidence type="ECO:0000313" key="1">
    <source>
        <dbReference type="EMBL" id="GBH14409.1"/>
    </source>
</evidence>
<comment type="caution">
    <text evidence="1">The sequence shown here is derived from an EMBL/GenBank/DDBJ whole genome shotgun (WGS) entry which is preliminary data.</text>
</comment>
<dbReference type="AlphaFoldDB" id="A0AAN4PZA1"/>
<proteinExistence type="predicted"/>
<dbReference type="EMBL" id="BGKA01000010">
    <property type="protein sequence ID" value="GBH14409.1"/>
    <property type="molecule type" value="Genomic_DNA"/>
</dbReference>
<protein>
    <submittedName>
        <fullName evidence="1">Flavodoxin</fullName>
    </submittedName>
</protein>
<name>A0AAN4PZA1_PSESF</name>
<dbReference type="Proteomes" id="UP000248291">
    <property type="component" value="Unassembled WGS sequence"/>
</dbReference>
<evidence type="ECO:0000313" key="2">
    <source>
        <dbReference type="Proteomes" id="UP000248291"/>
    </source>
</evidence>
<organism evidence="1 2">
    <name type="scientific">Pseudomonas syringae pv. actinidiae</name>
    <dbReference type="NCBI Taxonomy" id="103796"/>
    <lineage>
        <taxon>Bacteria</taxon>
        <taxon>Pseudomonadati</taxon>
        <taxon>Pseudomonadota</taxon>
        <taxon>Gammaproteobacteria</taxon>
        <taxon>Pseudomonadales</taxon>
        <taxon>Pseudomonadaceae</taxon>
        <taxon>Pseudomonas</taxon>
        <taxon>Pseudomonas syringae</taxon>
    </lineage>
</organism>